<organism evidence="2 3">
    <name type="scientific">Batillaria attramentaria</name>
    <dbReference type="NCBI Taxonomy" id="370345"/>
    <lineage>
        <taxon>Eukaryota</taxon>
        <taxon>Metazoa</taxon>
        <taxon>Spiralia</taxon>
        <taxon>Lophotrochozoa</taxon>
        <taxon>Mollusca</taxon>
        <taxon>Gastropoda</taxon>
        <taxon>Caenogastropoda</taxon>
        <taxon>Sorbeoconcha</taxon>
        <taxon>Cerithioidea</taxon>
        <taxon>Batillariidae</taxon>
        <taxon>Batillaria</taxon>
    </lineage>
</organism>
<evidence type="ECO:0000313" key="3">
    <source>
        <dbReference type="Proteomes" id="UP001519460"/>
    </source>
</evidence>
<proteinExistence type="predicted"/>
<reference evidence="2 3" key="1">
    <citation type="journal article" date="2023" name="Sci. Data">
        <title>Genome assembly of the Korean intertidal mud-creeper Batillaria attramentaria.</title>
        <authorList>
            <person name="Patra A.K."/>
            <person name="Ho P.T."/>
            <person name="Jun S."/>
            <person name="Lee S.J."/>
            <person name="Kim Y."/>
            <person name="Won Y.J."/>
        </authorList>
    </citation>
    <scope>NUCLEOTIDE SEQUENCE [LARGE SCALE GENOMIC DNA]</scope>
    <source>
        <strain evidence="2">Wonlab-2016</strain>
    </source>
</reference>
<dbReference type="AlphaFoldDB" id="A0ABD0J9X1"/>
<accession>A0ABD0J9X1</accession>
<dbReference type="Proteomes" id="UP001519460">
    <property type="component" value="Unassembled WGS sequence"/>
</dbReference>
<keyword evidence="3" id="KW-1185">Reference proteome</keyword>
<sequence>MSASDHRKMEGKYRIVCSRRFALLSAFPHSRKPAASPDTIVTAAASVHILPPDWGTVTPRGVLVEARLPPAAIAVSNRVPERAESGLELEGIHARSKSQGNCLKNHPDSVVGSSTLGERGRVSILLPLFAISRAPREIEQSGEKISASRQLIPCLVYKASGGGGEGGKELRTTLQESEGRTLPPVID</sequence>
<gene>
    <name evidence="2" type="ORF">BaRGS_00037049</name>
</gene>
<protein>
    <submittedName>
        <fullName evidence="2">Uncharacterized protein</fullName>
    </submittedName>
</protein>
<comment type="caution">
    <text evidence="2">The sequence shown here is derived from an EMBL/GenBank/DDBJ whole genome shotgun (WGS) entry which is preliminary data.</text>
</comment>
<evidence type="ECO:0000313" key="2">
    <source>
        <dbReference type="EMBL" id="KAK7466834.1"/>
    </source>
</evidence>
<dbReference type="EMBL" id="JACVVK020000543">
    <property type="protein sequence ID" value="KAK7466834.1"/>
    <property type="molecule type" value="Genomic_DNA"/>
</dbReference>
<evidence type="ECO:0000256" key="1">
    <source>
        <dbReference type="SAM" id="MobiDB-lite"/>
    </source>
</evidence>
<name>A0ABD0J9X1_9CAEN</name>
<feature type="region of interest" description="Disordered" evidence="1">
    <location>
        <begin position="163"/>
        <end position="187"/>
    </location>
</feature>